<comment type="caution">
    <text evidence="2">The sequence shown here is derived from an EMBL/GenBank/DDBJ whole genome shotgun (WGS) entry which is preliminary data.</text>
</comment>
<dbReference type="InterPro" id="IPR032675">
    <property type="entry name" value="LRR_dom_sf"/>
</dbReference>
<dbReference type="AlphaFoldDB" id="A0A8H5EUS4"/>
<protein>
    <recommendedName>
        <fullName evidence="1">F-box domain-containing protein</fullName>
    </recommendedName>
</protein>
<evidence type="ECO:0000259" key="1">
    <source>
        <dbReference type="Pfam" id="PF12937"/>
    </source>
</evidence>
<organism evidence="2 3">
    <name type="scientific">Psilocybe cf. subviscida</name>
    <dbReference type="NCBI Taxonomy" id="2480587"/>
    <lineage>
        <taxon>Eukaryota</taxon>
        <taxon>Fungi</taxon>
        <taxon>Dikarya</taxon>
        <taxon>Basidiomycota</taxon>
        <taxon>Agaricomycotina</taxon>
        <taxon>Agaricomycetes</taxon>
        <taxon>Agaricomycetidae</taxon>
        <taxon>Agaricales</taxon>
        <taxon>Agaricineae</taxon>
        <taxon>Strophariaceae</taxon>
        <taxon>Psilocybe</taxon>
    </lineage>
</organism>
<dbReference type="OrthoDB" id="2884925at2759"/>
<keyword evidence="3" id="KW-1185">Reference proteome</keyword>
<sequence>MLNTISPAVEEAAQRVDTQILQYLDLIQDLKSQRNALMPISQLPVEILGKIFHEVRGHLRNGQDDDTRFWTISSYSEPSLKWVSVSHISRHWRKVAIDDASLWTNPPLKNLQWTMIMLERSRVATIPAITLKVDELDQRVVTAIMPHIPRMSSLVIPNMGREMLKQVLFGLPSTAPTLRTLSISCLKKVIDSFRGQTWCYAVGSSSYAKAVAFPDNVLCHTPKLQHLELNDIVIRPNSPLLSRLTTLSMSGIPEKSKPTPQQLKTMLKSAPYLKRLVLRGVCPSAGSNQQKEWTAPVLMQHLEDIDINDAIPQLICFFGLLSATHVLKRINIDLTYEEGSASDLPLLFAALDQPYLRFLIGSSTDVRRLEVANDDAGLIIRALKISTSERRMEPNKREGYHWDHRRDCQSMTISIETPDLEDEDANNWTDTLLPILFNNMTWTGLSELDLASLFYASPQVLALTFGTVPHLRIIVADSYIAPWLGMRTVAVCTGIRPPVTGTRNRTVNCLEQTPTVWVQFGFEP</sequence>
<dbReference type="InterPro" id="IPR001810">
    <property type="entry name" value="F-box_dom"/>
</dbReference>
<dbReference type="Pfam" id="PF12937">
    <property type="entry name" value="F-box-like"/>
    <property type="match status" value="1"/>
</dbReference>
<evidence type="ECO:0000313" key="2">
    <source>
        <dbReference type="EMBL" id="KAF5313077.1"/>
    </source>
</evidence>
<dbReference type="Proteomes" id="UP000567179">
    <property type="component" value="Unassembled WGS sequence"/>
</dbReference>
<gene>
    <name evidence="2" type="ORF">D9619_003530</name>
</gene>
<evidence type="ECO:0000313" key="3">
    <source>
        <dbReference type="Proteomes" id="UP000567179"/>
    </source>
</evidence>
<proteinExistence type="predicted"/>
<dbReference type="EMBL" id="JAACJJ010000056">
    <property type="protein sequence ID" value="KAF5313077.1"/>
    <property type="molecule type" value="Genomic_DNA"/>
</dbReference>
<reference evidence="2 3" key="1">
    <citation type="journal article" date="2020" name="ISME J.">
        <title>Uncovering the hidden diversity of litter-decomposition mechanisms in mushroom-forming fungi.</title>
        <authorList>
            <person name="Floudas D."/>
            <person name="Bentzer J."/>
            <person name="Ahren D."/>
            <person name="Johansson T."/>
            <person name="Persson P."/>
            <person name="Tunlid A."/>
        </authorList>
    </citation>
    <scope>NUCLEOTIDE SEQUENCE [LARGE SCALE GENOMIC DNA]</scope>
    <source>
        <strain evidence="2 3">CBS 101986</strain>
    </source>
</reference>
<feature type="domain" description="F-box" evidence="1">
    <location>
        <begin position="40"/>
        <end position="105"/>
    </location>
</feature>
<name>A0A8H5EUS4_9AGAR</name>
<accession>A0A8H5EUS4</accession>
<dbReference type="SUPFAM" id="SSF52047">
    <property type="entry name" value="RNI-like"/>
    <property type="match status" value="1"/>
</dbReference>
<dbReference type="Gene3D" id="1.20.1280.50">
    <property type="match status" value="1"/>
</dbReference>
<dbReference type="Gene3D" id="3.80.10.10">
    <property type="entry name" value="Ribonuclease Inhibitor"/>
    <property type="match status" value="1"/>
</dbReference>